<evidence type="ECO:0000313" key="3">
    <source>
        <dbReference type="Proteomes" id="UP000719412"/>
    </source>
</evidence>
<dbReference type="Proteomes" id="UP000719412">
    <property type="component" value="Unassembled WGS sequence"/>
</dbReference>
<reference evidence="2" key="1">
    <citation type="journal article" date="2020" name="J Insects Food Feed">
        <title>The yellow mealworm (Tenebrio molitor) genome: a resource for the emerging insects as food and feed industry.</title>
        <authorList>
            <person name="Eriksson T."/>
            <person name="Andere A."/>
            <person name="Kelstrup H."/>
            <person name="Emery V."/>
            <person name="Picard C."/>
        </authorList>
    </citation>
    <scope>NUCLEOTIDE SEQUENCE</scope>
    <source>
        <strain evidence="2">Stoneville</strain>
        <tissue evidence="2">Whole head</tissue>
    </source>
</reference>
<dbReference type="Pfam" id="PF00899">
    <property type="entry name" value="ThiF"/>
    <property type="match status" value="1"/>
</dbReference>
<dbReference type="GO" id="GO:0008641">
    <property type="term" value="F:ubiquitin-like modifier activating enzyme activity"/>
    <property type="evidence" value="ECO:0007669"/>
    <property type="project" value="InterPro"/>
</dbReference>
<protein>
    <recommendedName>
        <fullName evidence="1">THIF-type NAD/FAD binding fold domain-containing protein</fullName>
    </recommendedName>
</protein>
<reference evidence="2" key="2">
    <citation type="submission" date="2021-08" db="EMBL/GenBank/DDBJ databases">
        <authorList>
            <person name="Eriksson T."/>
        </authorList>
    </citation>
    <scope>NUCLEOTIDE SEQUENCE</scope>
    <source>
        <strain evidence="2">Stoneville</strain>
        <tissue evidence="2">Whole head</tissue>
    </source>
</reference>
<evidence type="ECO:0000259" key="1">
    <source>
        <dbReference type="Pfam" id="PF00899"/>
    </source>
</evidence>
<dbReference type="SUPFAM" id="SSF69572">
    <property type="entry name" value="Activating enzymes of the ubiquitin-like proteins"/>
    <property type="match status" value="1"/>
</dbReference>
<keyword evidence="3" id="KW-1185">Reference proteome</keyword>
<dbReference type="InterPro" id="IPR035985">
    <property type="entry name" value="Ubiquitin-activating_enz"/>
</dbReference>
<evidence type="ECO:0000313" key="2">
    <source>
        <dbReference type="EMBL" id="KAH0821684.1"/>
    </source>
</evidence>
<organism evidence="2 3">
    <name type="scientific">Tenebrio molitor</name>
    <name type="common">Yellow mealworm beetle</name>
    <dbReference type="NCBI Taxonomy" id="7067"/>
    <lineage>
        <taxon>Eukaryota</taxon>
        <taxon>Metazoa</taxon>
        <taxon>Ecdysozoa</taxon>
        <taxon>Arthropoda</taxon>
        <taxon>Hexapoda</taxon>
        <taxon>Insecta</taxon>
        <taxon>Pterygota</taxon>
        <taxon>Neoptera</taxon>
        <taxon>Endopterygota</taxon>
        <taxon>Coleoptera</taxon>
        <taxon>Polyphaga</taxon>
        <taxon>Cucujiformia</taxon>
        <taxon>Tenebrionidae</taxon>
        <taxon>Tenebrio</taxon>
    </lineage>
</organism>
<dbReference type="EMBL" id="JABDTM020006758">
    <property type="protein sequence ID" value="KAH0821684.1"/>
    <property type="molecule type" value="Genomic_DNA"/>
</dbReference>
<gene>
    <name evidence="2" type="ORF">GEV33_001107</name>
</gene>
<dbReference type="InterPro" id="IPR000594">
    <property type="entry name" value="ThiF_NAD_FAD-bd"/>
</dbReference>
<name>A0A8J6HVN1_TENMO</name>
<dbReference type="Gene3D" id="3.40.50.720">
    <property type="entry name" value="NAD(P)-binding Rossmann-like Domain"/>
    <property type="match status" value="1"/>
</dbReference>
<sequence length="257" mass="28349">MPGHSVGENTVESVKKDVEDLTQLIQAHDIIFLLTDSRESRWLPTLLGLFYKKIIINVALGFDTYLIMRYGRKNGDAVAKVEASSTRFQKISGTELGCYFCNDVTASGNSLKDRTLDQQCTVTRPGVSSIAGALAVELAVSLIQHEQGIDAPAFYKTGPQPDLSFDDDHGGILGVVPHSIRGFLSSFTHVLPATPRYNQCIACSDIILKEYESKGFEFLLETFNSSTNLENLTGLSALFHESNYVDVMEINDEDWEG</sequence>
<feature type="domain" description="THIF-type NAD/FAD binding fold" evidence="1">
    <location>
        <begin position="11"/>
        <end position="147"/>
    </location>
</feature>
<proteinExistence type="predicted"/>
<comment type="caution">
    <text evidence="2">The sequence shown here is derived from an EMBL/GenBank/DDBJ whole genome shotgun (WGS) entry which is preliminary data.</text>
</comment>
<dbReference type="AlphaFoldDB" id="A0A8J6HVN1"/>
<accession>A0A8J6HVN1</accession>